<dbReference type="PROSITE" id="PS50893">
    <property type="entry name" value="ABC_TRANSPORTER_2"/>
    <property type="match status" value="1"/>
</dbReference>
<evidence type="ECO:0000256" key="2">
    <source>
        <dbReference type="ARBA" id="ARBA00022741"/>
    </source>
</evidence>
<name>A0A1T4VI28_9BACT</name>
<dbReference type="SMART" id="SM00382">
    <property type="entry name" value="AAA"/>
    <property type="match status" value="1"/>
</dbReference>
<sequence>MSLVCSKLSFSYGSKQILNDVSFQVKRGQFCAILGRNGSGKSTLLSCLCGLLPAGSGSVSVAGQDMLSAGRESVARMMSLVPQEHGEIFPFSVLDVVVMGRTAYLGAMSRPSEADYAAAGDILKKLSADHLAHRNFNRISGGERQCVLLARALLQTRETLLMDEPTNHLDFNNQYSLLSRIRTLCRERGTRVVATLHDPNLARIFADTVVMLKKGTVIAQGPCSEVMRPCALSDLYETPTRRITTREGLELFLPEKALEAPVLDGYPKAQSNS</sequence>
<dbReference type="SUPFAM" id="SSF52540">
    <property type="entry name" value="P-loop containing nucleoside triphosphate hydrolases"/>
    <property type="match status" value="1"/>
</dbReference>
<dbReference type="InterPro" id="IPR027417">
    <property type="entry name" value="P-loop_NTPase"/>
</dbReference>
<feature type="domain" description="ABC transporter" evidence="6">
    <location>
        <begin position="3"/>
        <end position="239"/>
    </location>
</feature>
<dbReference type="GO" id="GO:0016887">
    <property type="term" value="F:ATP hydrolysis activity"/>
    <property type="evidence" value="ECO:0007669"/>
    <property type="project" value="InterPro"/>
</dbReference>
<dbReference type="STRING" id="1121442.SAMN02745702_00291"/>
<evidence type="ECO:0000256" key="1">
    <source>
        <dbReference type="ARBA" id="ARBA00022448"/>
    </source>
</evidence>
<dbReference type="EMBL" id="FUYA01000001">
    <property type="protein sequence ID" value="SKA64211.1"/>
    <property type="molecule type" value="Genomic_DNA"/>
</dbReference>
<dbReference type="InterPro" id="IPR003439">
    <property type="entry name" value="ABC_transporter-like_ATP-bd"/>
</dbReference>
<evidence type="ECO:0000259" key="6">
    <source>
        <dbReference type="PROSITE" id="PS50893"/>
    </source>
</evidence>
<evidence type="ECO:0000256" key="3">
    <source>
        <dbReference type="ARBA" id="ARBA00022840"/>
    </source>
</evidence>
<gene>
    <name evidence="7" type="ORF">SAMN02745702_00291</name>
</gene>
<dbReference type="CDD" id="cd03214">
    <property type="entry name" value="ABC_Iron-Siderophores_B12_Hemin"/>
    <property type="match status" value="1"/>
</dbReference>
<dbReference type="GO" id="GO:0005524">
    <property type="term" value="F:ATP binding"/>
    <property type="evidence" value="ECO:0007669"/>
    <property type="project" value="UniProtKB-KW"/>
</dbReference>
<dbReference type="RefSeq" id="WP_078683612.1">
    <property type="nucleotide sequence ID" value="NZ_FUYA01000001.1"/>
</dbReference>
<dbReference type="AlphaFoldDB" id="A0A1T4VI28"/>
<dbReference type="InterPro" id="IPR017871">
    <property type="entry name" value="ABC_transporter-like_CS"/>
</dbReference>
<evidence type="ECO:0000256" key="4">
    <source>
        <dbReference type="ARBA" id="ARBA00022967"/>
    </source>
</evidence>
<evidence type="ECO:0000256" key="5">
    <source>
        <dbReference type="ARBA" id="ARBA00037066"/>
    </source>
</evidence>
<evidence type="ECO:0000313" key="8">
    <source>
        <dbReference type="Proteomes" id="UP000189733"/>
    </source>
</evidence>
<dbReference type="FunFam" id="3.40.50.300:FF:000134">
    <property type="entry name" value="Iron-enterobactin ABC transporter ATP-binding protein"/>
    <property type="match status" value="1"/>
</dbReference>
<dbReference type="PANTHER" id="PTHR42794:SF1">
    <property type="entry name" value="HEMIN IMPORT ATP-BINDING PROTEIN HMUV"/>
    <property type="match status" value="1"/>
</dbReference>
<keyword evidence="2" id="KW-0547">Nucleotide-binding</keyword>
<keyword evidence="3 7" id="KW-0067">ATP-binding</keyword>
<keyword evidence="8" id="KW-1185">Reference proteome</keyword>
<accession>A0A1T4VI28</accession>
<keyword evidence="4" id="KW-1278">Translocase</keyword>
<dbReference type="PROSITE" id="PS00211">
    <property type="entry name" value="ABC_TRANSPORTER_1"/>
    <property type="match status" value="1"/>
</dbReference>
<dbReference type="OrthoDB" id="9809450at2"/>
<dbReference type="Proteomes" id="UP000189733">
    <property type="component" value="Unassembled WGS sequence"/>
</dbReference>
<dbReference type="InterPro" id="IPR003593">
    <property type="entry name" value="AAA+_ATPase"/>
</dbReference>
<dbReference type="Gene3D" id="3.40.50.300">
    <property type="entry name" value="P-loop containing nucleotide triphosphate hydrolases"/>
    <property type="match status" value="1"/>
</dbReference>
<proteinExistence type="predicted"/>
<dbReference type="Pfam" id="PF00005">
    <property type="entry name" value="ABC_tran"/>
    <property type="match status" value="1"/>
</dbReference>
<protein>
    <submittedName>
        <fullName evidence="7">Iron complex transport system ATP-binding protein</fullName>
    </submittedName>
</protein>
<reference evidence="7 8" key="1">
    <citation type="submission" date="2017-02" db="EMBL/GenBank/DDBJ databases">
        <authorList>
            <person name="Peterson S.W."/>
        </authorList>
    </citation>
    <scope>NUCLEOTIDE SEQUENCE [LARGE SCALE GENOMIC DNA]</scope>
    <source>
        <strain evidence="7 8">DSM 18034</strain>
    </source>
</reference>
<keyword evidence="1" id="KW-0813">Transport</keyword>
<organism evidence="7 8">
    <name type="scientific">Desulfobaculum bizertense DSM 18034</name>
    <dbReference type="NCBI Taxonomy" id="1121442"/>
    <lineage>
        <taxon>Bacteria</taxon>
        <taxon>Pseudomonadati</taxon>
        <taxon>Thermodesulfobacteriota</taxon>
        <taxon>Desulfovibrionia</taxon>
        <taxon>Desulfovibrionales</taxon>
        <taxon>Desulfovibrionaceae</taxon>
        <taxon>Desulfobaculum</taxon>
    </lineage>
</organism>
<evidence type="ECO:0000313" key="7">
    <source>
        <dbReference type="EMBL" id="SKA64211.1"/>
    </source>
</evidence>
<dbReference type="PANTHER" id="PTHR42794">
    <property type="entry name" value="HEMIN IMPORT ATP-BINDING PROTEIN HMUV"/>
    <property type="match status" value="1"/>
</dbReference>
<comment type="function">
    <text evidence="5">Part of the ABC transporter complex HmuTUV involved in hemin import. Responsible for energy coupling to the transport system.</text>
</comment>